<dbReference type="Pfam" id="PF07715">
    <property type="entry name" value="Plug"/>
    <property type="match status" value="1"/>
</dbReference>
<protein>
    <submittedName>
        <fullName evidence="14">TonB-dependent receptor plug</fullName>
    </submittedName>
</protein>
<keyword evidence="15" id="KW-1185">Reference proteome</keyword>
<dbReference type="Proteomes" id="UP000031802">
    <property type="component" value="Unassembled WGS sequence"/>
</dbReference>
<evidence type="ECO:0000256" key="11">
    <source>
        <dbReference type="RuleBase" id="RU003357"/>
    </source>
</evidence>
<dbReference type="PATRIC" id="fig|1229276.3.peg.2525"/>
<evidence type="ECO:0000256" key="5">
    <source>
        <dbReference type="ARBA" id="ARBA00022729"/>
    </source>
</evidence>
<dbReference type="AlphaFoldDB" id="A0A0B8T3R3"/>
<evidence type="ECO:0000256" key="2">
    <source>
        <dbReference type="ARBA" id="ARBA00022448"/>
    </source>
</evidence>
<dbReference type="eggNOG" id="COG4206">
    <property type="taxonomic scope" value="Bacteria"/>
</dbReference>
<accession>A0A0B8T3R3</accession>
<comment type="subcellular location">
    <subcellularLocation>
        <location evidence="1 10">Cell outer membrane</location>
        <topology evidence="1 10">Multi-pass membrane protein</topology>
    </subcellularLocation>
</comment>
<dbReference type="InterPro" id="IPR000531">
    <property type="entry name" value="Beta-barrel_TonB"/>
</dbReference>
<evidence type="ECO:0000313" key="15">
    <source>
        <dbReference type="Proteomes" id="UP000031802"/>
    </source>
</evidence>
<proteinExistence type="inferred from homology"/>
<dbReference type="GO" id="GO:0009279">
    <property type="term" value="C:cell outer membrane"/>
    <property type="evidence" value="ECO:0007669"/>
    <property type="project" value="UniProtKB-SubCell"/>
</dbReference>
<keyword evidence="8 14" id="KW-0675">Receptor</keyword>
<evidence type="ECO:0000259" key="13">
    <source>
        <dbReference type="Pfam" id="PF07715"/>
    </source>
</evidence>
<organism evidence="14 15">
    <name type="scientific">Sphingobacterium deserti</name>
    <dbReference type="NCBI Taxonomy" id="1229276"/>
    <lineage>
        <taxon>Bacteria</taxon>
        <taxon>Pseudomonadati</taxon>
        <taxon>Bacteroidota</taxon>
        <taxon>Sphingobacteriia</taxon>
        <taxon>Sphingobacteriales</taxon>
        <taxon>Sphingobacteriaceae</taxon>
        <taxon>Sphingobacterium</taxon>
    </lineage>
</organism>
<keyword evidence="4 10" id="KW-0812">Transmembrane</keyword>
<dbReference type="InterPro" id="IPR008969">
    <property type="entry name" value="CarboxyPept-like_regulatory"/>
</dbReference>
<feature type="domain" description="TonB-dependent receptor plug" evidence="13">
    <location>
        <begin position="134"/>
        <end position="238"/>
    </location>
</feature>
<reference evidence="15" key="1">
    <citation type="submission" date="2014-04" db="EMBL/GenBank/DDBJ databases">
        <title>Whole-Genome optical mapping and complete genome sequence of Sphingobacterium deserti sp. nov., a new spaces isolated from desert in the west of China.</title>
        <authorList>
            <person name="Teng C."/>
            <person name="Zhou Z."/>
            <person name="Li X."/>
            <person name="Chen M."/>
            <person name="Lin M."/>
            <person name="Wang L."/>
            <person name="Su S."/>
            <person name="Zhang C."/>
            <person name="Zhang W."/>
        </authorList>
    </citation>
    <scope>NUCLEOTIDE SEQUENCE [LARGE SCALE GENOMIC DNA]</scope>
    <source>
        <strain evidence="15">ACCC05744</strain>
    </source>
</reference>
<dbReference type="InterPro" id="IPR036942">
    <property type="entry name" value="Beta-barrel_TonB_sf"/>
</dbReference>
<dbReference type="PANTHER" id="PTHR30069:SF29">
    <property type="entry name" value="HEMOGLOBIN AND HEMOGLOBIN-HAPTOGLOBIN-BINDING PROTEIN 1-RELATED"/>
    <property type="match status" value="1"/>
</dbReference>
<dbReference type="SUPFAM" id="SSF56935">
    <property type="entry name" value="Porins"/>
    <property type="match status" value="1"/>
</dbReference>
<dbReference type="PANTHER" id="PTHR30069">
    <property type="entry name" value="TONB-DEPENDENT OUTER MEMBRANE RECEPTOR"/>
    <property type="match status" value="1"/>
</dbReference>
<dbReference type="InterPro" id="IPR012910">
    <property type="entry name" value="Plug_dom"/>
</dbReference>
<reference evidence="14 15" key="2">
    <citation type="journal article" date="2015" name="PLoS ONE">
        <title>Whole-Genome Optical Mapping and Finished Genome Sequence of Sphingobacterium deserti sp. nov., a New Species Isolated from the Western Desert of China.</title>
        <authorList>
            <person name="Teng C."/>
            <person name="Zhou Z."/>
            <person name="Molnar I."/>
            <person name="Li X."/>
            <person name="Tang R."/>
            <person name="Chen M."/>
            <person name="Wang L."/>
            <person name="Su S."/>
            <person name="Zhang W."/>
            <person name="Lin M."/>
        </authorList>
    </citation>
    <scope>NUCLEOTIDE SEQUENCE [LARGE SCALE GENOMIC DNA]</scope>
    <source>
        <strain evidence="15">ACCC05744</strain>
    </source>
</reference>
<evidence type="ECO:0000256" key="1">
    <source>
        <dbReference type="ARBA" id="ARBA00004571"/>
    </source>
</evidence>
<dbReference type="STRING" id="1229276.DI53_2457"/>
<sequence length="815" mass="91769">MQRGLRTALKKFIPMPIRNLSKALLFISFLLTHVAFSQTGLHIHGRVTARGNAVAGATVVVGLSSQQADSLGRFQFSNLKSGEYVVLATALGYAEFRDTVLLSDKDKSINIELATTNSRIDEVHVTGQSATQQVREQPIRAVVIDTRAVAQQPATLAEVMNRAPGIRIRQSGGLGNAVDVSINGFQGNAVQYFRDGIPLEYLGGGYGINNVPLNLLERVEVYKGVVPVSIGGDALGGAVNLVSAQHSGTQVNASYEIASFNTHIANLSLYHTDKKDRLFFGIDAFYNYSDNNYKADVEVANASANYDTVNVELFHNRYKHHFTEVYFGLKNRFWADEIRFSFAGYGIDRQSQHPALMTNPYGAVTLKNQGLVPAVRYRKKLWNDKLSIDQFISHSFTRRNRTDTLRGTYDWYGNFTPRNNDDIGESPNPSLSEIDYTQTLSRTNLAIRINDRHMLEGNMVYNRSSRVGADPYGFRFAGTEVDILSKEATYSKLITGLSWDSKWLDGKLTNQLFVKYFNFRSEGINAFLSNDTDLSKFTTATDNNWGIGNALKYQINARSFARASAELTNRLPLAEELFGNNDTRAPNFSLKPERSFNLNVGYRYSTNKMTAELGAFYRKTSGMIMLVPIQPPFSQFQNLDSIRGYGFDIDLTYQAHRHLELNGNVTWQDNRMVDVGSAVYKWTEGTRQRNTPYFFANLGATGLFHDVFTTKDLLKPYVHYNFIREFYLVPIPRDQEPQSFLGIFGNAEVPIKDLVPNQSLISAGFNYVFPSSNFILGAEVKNIANAKLYDYYKIQRPGRSFHLKLTYFIKSIKHQ</sequence>
<dbReference type="SUPFAM" id="SSF49464">
    <property type="entry name" value="Carboxypeptidase regulatory domain-like"/>
    <property type="match status" value="1"/>
</dbReference>
<evidence type="ECO:0000259" key="12">
    <source>
        <dbReference type="Pfam" id="PF00593"/>
    </source>
</evidence>
<evidence type="ECO:0000256" key="6">
    <source>
        <dbReference type="ARBA" id="ARBA00023077"/>
    </source>
</evidence>
<dbReference type="Pfam" id="PF00593">
    <property type="entry name" value="TonB_dep_Rec_b-barrel"/>
    <property type="match status" value="1"/>
</dbReference>
<evidence type="ECO:0000256" key="10">
    <source>
        <dbReference type="PROSITE-ProRule" id="PRU01360"/>
    </source>
</evidence>
<keyword evidence="5" id="KW-0732">Signal</keyword>
<dbReference type="EMBL" id="JJMU01000039">
    <property type="protein sequence ID" value="KGE13763.1"/>
    <property type="molecule type" value="Genomic_DNA"/>
</dbReference>
<evidence type="ECO:0000256" key="8">
    <source>
        <dbReference type="ARBA" id="ARBA00023170"/>
    </source>
</evidence>
<dbReference type="InterPro" id="IPR037066">
    <property type="entry name" value="Plug_dom_sf"/>
</dbReference>
<evidence type="ECO:0000256" key="4">
    <source>
        <dbReference type="ARBA" id="ARBA00022692"/>
    </source>
</evidence>
<dbReference type="GO" id="GO:0015344">
    <property type="term" value="F:siderophore uptake transmembrane transporter activity"/>
    <property type="evidence" value="ECO:0007669"/>
    <property type="project" value="TreeGrafter"/>
</dbReference>
<keyword evidence="3 10" id="KW-1134">Transmembrane beta strand</keyword>
<comment type="caution">
    <text evidence="14">The sequence shown here is derived from an EMBL/GenBank/DDBJ whole genome shotgun (WGS) entry which is preliminary data.</text>
</comment>
<evidence type="ECO:0000256" key="9">
    <source>
        <dbReference type="ARBA" id="ARBA00023237"/>
    </source>
</evidence>
<feature type="domain" description="TonB-dependent receptor-like beta-barrel" evidence="12">
    <location>
        <begin position="286"/>
        <end position="782"/>
    </location>
</feature>
<keyword evidence="9 10" id="KW-0998">Cell outer membrane</keyword>
<dbReference type="Pfam" id="PF13620">
    <property type="entry name" value="CarboxypepD_reg"/>
    <property type="match status" value="1"/>
</dbReference>
<dbReference type="PROSITE" id="PS52016">
    <property type="entry name" value="TONB_DEPENDENT_REC_3"/>
    <property type="match status" value="1"/>
</dbReference>
<evidence type="ECO:0000256" key="7">
    <source>
        <dbReference type="ARBA" id="ARBA00023136"/>
    </source>
</evidence>
<dbReference type="InterPro" id="IPR039426">
    <property type="entry name" value="TonB-dep_rcpt-like"/>
</dbReference>
<dbReference type="GO" id="GO:0044718">
    <property type="term" value="P:siderophore transmembrane transport"/>
    <property type="evidence" value="ECO:0007669"/>
    <property type="project" value="TreeGrafter"/>
</dbReference>
<evidence type="ECO:0000313" key="14">
    <source>
        <dbReference type="EMBL" id="KGE13763.1"/>
    </source>
</evidence>
<keyword evidence="6 11" id="KW-0798">TonB box</keyword>
<dbReference type="Gene3D" id="2.170.130.10">
    <property type="entry name" value="TonB-dependent receptor, plug domain"/>
    <property type="match status" value="1"/>
</dbReference>
<comment type="similarity">
    <text evidence="10 11">Belongs to the TonB-dependent receptor family.</text>
</comment>
<dbReference type="Gene3D" id="2.60.40.1120">
    <property type="entry name" value="Carboxypeptidase-like, regulatory domain"/>
    <property type="match status" value="1"/>
</dbReference>
<keyword evidence="7 10" id="KW-0472">Membrane</keyword>
<gene>
    <name evidence="14" type="ORF">DI53_2457</name>
</gene>
<dbReference type="Gene3D" id="2.40.170.20">
    <property type="entry name" value="TonB-dependent receptor, beta-barrel domain"/>
    <property type="match status" value="1"/>
</dbReference>
<keyword evidence="2 10" id="KW-0813">Transport</keyword>
<name>A0A0B8T3R3_9SPHI</name>
<evidence type="ECO:0000256" key="3">
    <source>
        <dbReference type="ARBA" id="ARBA00022452"/>
    </source>
</evidence>